<dbReference type="PANTHER" id="PTHR22930">
    <property type="match status" value="1"/>
</dbReference>
<comment type="caution">
    <text evidence="9">The sequence shown here is derived from an EMBL/GenBank/DDBJ whole genome shotgun (WGS) entry which is preliminary data.</text>
</comment>
<dbReference type="AlphaFoldDB" id="A0AAV0Y060"/>
<gene>
    <name evidence="9" type="ORF">MEUPH1_LOCUS27146</name>
</gene>
<evidence type="ECO:0000259" key="8">
    <source>
        <dbReference type="Pfam" id="PF13359"/>
    </source>
</evidence>
<evidence type="ECO:0000256" key="3">
    <source>
        <dbReference type="ARBA" id="ARBA00006958"/>
    </source>
</evidence>
<dbReference type="GO" id="GO:0005634">
    <property type="term" value="C:nucleus"/>
    <property type="evidence" value="ECO:0007669"/>
    <property type="project" value="UniProtKB-SubCell"/>
</dbReference>
<evidence type="ECO:0000313" key="10">
    <source>
        <dbReference type="Proteomes" id="UP001160148"/>
    </source>
</evidence>
<dbReference type="GO" id="GO:0046872">
    <property type="term" value="F:metal ion binding"/>
    <property type="evidence" value="ECO:0007669"/>
    <property type="project" value="UniProtKB-KW"/>
</dbReference>
<evidence type="ECO:0000256" key="6">
    <source>
        <dbReference type="ARBA" id="ARBA00022801"/>
    </source>
</evidence>
<sequence length="319" mass="36708">MALLGHILIAEEYVNQMAHQRFTLHKRILRDSYNPFDLSDFNFKKLYRLPKNVIFDIIENLRPVLTKTRKNSLSVEIQVLTTIQFLASGSYQRGIGHDCLIPISQPSVSRCIQRVTQSFLTMYAGRWISFPKTRAERSNISDRFAQTTTYPGVLGCIDCTHIAIFPPNEREEAYKNFKGFHSLNVQMVCDSEMRILNVLAFPGSVHDQFLFTSSALSTEMERLHTNRIGQFYLLGDSGYASEPYNMLIPILHANEGSPEYRYTKNHCLVRNSIERVFGVLKGRWRCLKKDCVLHYKPQKAGVIINCCAILHNMAIQEYT</sequence>
<keyword evidence="10" id="KW-1185">Reference proteome</keyword>
<keyword evidence="6" id="KW-0378">Hydrolase</keyword>
<dbReference type="EMBL" id="CARXXK010001096">
    <property type="protein sequence ID" value="CAI6373383.1"/>
    <property type="molecule type" value="Genomic_DNA"/>
</dbReference>
<dbReference type="GO" id="GO:0016787">
    <property type="term" value="F:hydrolase activity"/>
    <property type="evidence" value="ECO:0007669"/>
    <property type="project" value="UniProtKB-KW"/>
</dbReference>
<evidence type="ECO:0000313" key="9">
    <source>
        <dbReference type="EMBL" id="CAI6373383.1"/>
    </source>
</evidence>
<proteinExistence type="inferred from homology"/>
<dbReference type="PANTHER" id="PTHR22930:SF250">
    <property type="entry name" value="NUCLEASE HARBI1-LIKE PROTEIN"/>
    <property type="match status" value="1"/>
</dbReference>
<comment type="similarity">
    <text evidence="3">Belongs to the HARBI1 family.</text>
</comment>
<protein>
    <recommendedName>
        <fullName evidence="8">DDE Tnp4 domain-containing protein</fullName>
    </recommendedName>
</protein>
<comment type="subcellular location">
    <subcellularLocation>
        <location evidence="2">Nucleus</location>
    </subcellularLocation>
</comment>
<dbReference type="InterPro" id="IPR027806">
    <property type="entry name" value="HARBI1_dom"/>
</dbReference>
<evidence type="ECO:0000256" key="7">
    <source>
        <dbReference type="ARBA" id="ARBA00023242"/>
    </source>
</evidence>
<evidence type="ECO:0000256" key="2">
    <source>
        <dbReference type="ARBA" id="ARBA00004123"/>
    </source>
</evidence>
<reference evidence="9 10" key="1">
    <citation type="submission" date="2023-01" db="EMBL/GenBank/DDBJ databases">
        <authorList>
            <person name="Whitehead M."/>
        </authorList>
    </citation>
    <scope>NUCLEOTIDE SEQUENCE [LARGE SCALE GENOMIC DNA]</scope>
</reference>
<evidence type="ECO:0000256" key="5">
    <source>
        <dbReference type="ARBA" id="ARBA00022723"/>
    </source>
</evidence>
<comment type="cofactor">
    <cofactor evidence="1">
        <name>a divalent metal cation</name>
        <dbReference type="ChEBI" id="CHEBI:60240"/>
    </cofactor>
</comment>
<organism evidence="9 10">
    <name type="scientific">Macrosiphum euphorbiae</name>
    <name type="common">potato aphid</name>
    <dbReference type="NCBI Taxonomy" id="13131"/>
    <lineage>
        <taxon>Eukaryota</taxon>
        <taxon>Metazoa</taxon>
        <taxon>Ecdysozoa</taxon>
        <taxon>Arthropoda</taxon>
        <taxon>Hexapoda</taxon>
        <taxon>Insecta</taxon>
        <taxon>Pterygota</taxon>
        <taxon>Neoptera</taxon>
        <taxon>Paraneoptera</taxon>
        <taxon>Hemiptera</taxon>
        <taxon>Sternorrhyncha</taxon>
        <taxon>Aphidomorpha</taxon>
        <taxon>Aphidoidea</taxon>
        <taxon>Aphididae</taxon>
        <taxon>Macrosiphini</taxon>
        <taxon>Macrosiphum</taxon>
    </lineage>
</organism>
<dbReference type="InterPro" id="IPR045249">
    <property type="entry name" value="HARBI1-like"/>
</dbReference>
<evidence type="ECO:0000256" key="1">
    <source>
        <dbReference type="ARBA" id="ARBA00001968"/>
    </source>
</evidence>
<keyword evidence="4" id="KW-0540">Nuclease</keyword>
<dbReference type="Proteomes" id="UP001160148">
    <property type="component" value="Unassembled WGS sequence"/>
</dbReference>
<keyword evidence="7" id="KW-0539">Nucleus</keyword>
<dbReference type="Pfam" id="PF13359">
    <property type="entry name" value="DDE_Tnp_4"/>
    <property type="match status" value="1"/>
</dbReference>
<keyword evidence="5" id="KW-0479">Metal-binding</keyword>
<name>A0AAV0Y060_9HEMI</name>
<accession>A0AAV0Y060</accession>
<evidence type="ECO:0000256" key="4">
    <source>
        <dbReference type="ARBA" id="ARBA00022722"/>
    </source>
</evidence>
<feature type="domain" description="DDE Tnp4" evidence="8">
    <location>
        <begin position="157"/>
        <end position="312"/>
    </location>
</feature>
<dbReference type="GO" id="GO:0004518">
    <property type="term" value="F:nuclease activity"/>
    <property type="evidence" value="ECO:0007669"/>
    <property type="project" value="UniProtKB-KW"/>
</dbReference>